<dbReference type="EMBL" id="BMWV01000003">
    <property type="protein sequence ID" value="GGY35541.1"/>
    <property type="molecule type" value="Genomic_DNA"/>
</dbReference>
<dbReference type="GO" id="GO:0016020">
    <property type="term" value="C:membrane"/>
    <property type="evidence" value="ECO:0007669"/>
    <property type="project" value="InterPro"/>
</dbReference>
<evidence type="ECO:0000313" key="12">
    <source>
        <dbReference type="Proteomes" id="UP000292307"/>
    </source>
</evidence>
<dbReference type="InterPro" id="IPR050482">
    <property type="entry name" value="Sensor_HK_TwoCompSys"/>
</dbReference>
<evidence type="ECO:0000256" key="2">
    <source>
        <dbReference type="ARBA" id="ARBA00012438"/>
    </source>
</evidence>
<dbReference type="EMBL" id="CP036401">
    <property type="protein sequence ID" value="QBI01459.1"/>
    <property type="molecule type" value="Genomic_DNA"/>
</dbReference>
<evidence type="ECO:0000256" key="5">
    <source>
        <dbReference type="ARBA" id="ARBA00022741"/>
    </source>
</evidence>
<comment type="catalytic activity">
    <reaction evidence="1">
        <text>ATP + protein L-histidine = ADP + protein N-phospho-L-histidine.</text>
        <dbReference type="EC" id="2.7.13.3"/>
    </reaction>
</comment>
<dbReference type="InterPro" id="IPR005467">
    <property type="entry name" value="His_kinase_dom"/>
</dbReference>
<evidence type="ECO:0000256" key="3">
    <source>
        <dbReference type="ARBA" id="ARBA00022553"/>
    </source>
</evidence>
<dbReference type="Proteomes" id="UP000628442">
    <property type="component" value="Unassembled WGS sequence"/>
</dbReference>
<dbReference type="InterPro" id="IPR036890">
    <property type="entry name" value="HATPase_C_sf"/>
</dbReference>
<dbReference type="EC" id="2.7.13.3" evidence="2"/>
<keyword evidence="3" id="KW-0597">Phosphoprotein</keyword>
<evidence type="ECO:0000256" key="1">
    <source>
        <dbReference type="ARBA" id="ARBA00000085"/>
    </source>
</evidence>
<dbReference type="InterPro" id="IPR003594">
    <property type="entry name" value="HATPase_dom"/>
</dbReference>
<feature type="domain" description="Histidine kinase" evidence="9">
    <location>
        <begin position="178"/>
        <end position="288"/>
    </location>
</feature>
<evidence type="ECO:0000313" key="13">
    <source>
        <dbReference type="Proteomes" id="UP000628442"/>
    </source>
</evidence>
<dbReference type="GO" id="GO:0046983">
    <property type="term" value="F:protein dimerization activity"/>
    <property type="evidence" value="ECO:0007669"/>
    <property type="project" value="InterPro"/>
</dbReference>
<dbReference type="PROSITE" id="PS50109">
    <property type="entry name" value="HIS_KIN"/>
    <property type="match status" value="1"/>
</dbReference>
<evidence type="ECO:0000256" key="7">
    <source>
        <dbReference type="ARBA" id="ARBA00022840"/>
    </source>
</evidence>
<evidence type="ECO:0000259" key="9">
    <source>
        <dbReference type="PROSITE" id="PS50109"/>
    </source>
</evidence>
<dbReference type="RefSeq" id="WP_131145581.1">
    <property type="nucleotide sequence ID" value="NZ_CP036401.1"/>
</dbReference>
<dbReference type="Pfam" id="PF07730">
    <property type="entry name" value="HisKA_3"/>
    <property type="match status" value="1"/>
</dbReference>
<dbReference type="CDD" id="cd16917">
    <property type="entry name" value="HATPase_UhpB-NarQ-NarX-like"/>
    <property type="match status" value="1"/>
</dbReference>
<dbReference type="SUPFAM" id="SSF55874">
    <property type="entry name" value="ATPase domain of HSP90 chaperone/DNA topoisomerase II/histidine kinase"/>
    <property type="match status" value="1"/>
</dbReference>
<keyword evidence="8" id="KW-0902">Two-component regulatory system</keyword>
<evidence type="ECO:0000313" key="11">
    <source>
        <dbReference type="EMBL" id="QBI01459.1"/>
    </source>
</evidence>
<organism evidence="10 13">
    <name type="scientific">Pseudoduganella albidiflava</name>
    <dbReference type="NCBI Taxonomy" id="321983"/>
    <lineage>
        <taxon>Bacteria</taxon>
        <taxon>Pseudomonadati</taxon>
        <taxon>Pseudomonadota</taxon>
        <taxon>Betaproteobacteria</taxon>
        <taxon>Burkholderiales</taxon>
        <taxon>Oxalobacteraceae</taxon>
        <taxon>Telluria group</taxon>
        <taxon>Pseudoduganella</taxon>
    </lineage>
</organism>
<dbReference type="GO" id="GO:0000155">
    <property type="term" value="F:phosphorelay sensor kinase activity"/>
    <property type="evidence" value="ECO:0007669"/>
    <property type="project" value="InterPro"/>
</dbReference>
<evidence type="ECO:0000313" key="10">
    <source>
        <dbReference type="EMBL" id="GGY35541.1"/>
    </source>
</evidence>
<reference evidence="10" key="1">
    <citation type="journal article" date="2014" name="Int. J. Syst. Evol. Microbiol.">
        <title>Complete genome sequence of Corynebacterium casei LMG S-19264T (=DSM 44701T), isolated from a smear-ripened cheese.</title>
        <authorList>
            <consortium name="US DOE Joint Genome Institute (JGI-PGF)"/>
            <person name="Walter F."/>
            <person name="Albersmeier A."/>
            <person name="Kalinowski J."/>
            <person name="Ruckert C."/>
        </authorList>
    </citation>
    <scope>NUCLEOTIDE SEQUENCE</scope>
    <source>
        <strain evidence="10">KCTC 12343</strain>
    </source>
</reference>
<dbReference type="Pfam" id="PF02518">
    <property type="entry name" value="HATPase_c"/>
    <property type="match status" value="1"/>
</dbReference>
<reference evidence="11 12" key="2">
    <citation type="submission" date="2019-02" db="EMBL/GenBank/DDBJ databases">
        <title>Draft Genome Sequences of Six Type Strains of the Genus Massilia.</title>
        <authorList>
            <person name="Miess H."/>
            <person name="Frediansyhah A."/>
            <person name="Gross H."/>
        </authorList>
    </citation>
    <scope>NUCLEOTIDE SEQUENCE [LARGE SCALE GENOMIC DNA]</scope>
    <source>
        <strain evidence="11 12">DSM 17472</strain>
    </source>
</reference>
<proteinExistence type="predicted"/>
<evidence type="ECO:0000256" key="6">
    <source>
        <dbReference type="ARBA" id="ARBA00022777"/>
    </source>
</evidence>
<gene>
    <name evidence="11" type="ORF">EYF70_11820</name>
    <name evidence="10" type="ORF">GCM10007387_17030</name>
</gene>
<keyword evidence="5" id="KW-0547">Nucleotide-binding</keyword>
<dbReference type="InterPro" id="IPR011712">
    <property type="entry name" value="Sig_transdc_His_kin_sub3_dim/P"/>
</dbReference>
<dbReference type="Gene3D" id="3.30.565.10">
    <property type="entry name" value="Histidine kinase-like ATPase, C-terminal domain"/>
    <property type="match status" value="1"/>
</dbReference>
<evidence type="ECO:0000256" key="8">
    <source>
        <dbReference type="ARBA" id="ARBA00023012"/>
    </source>
</evidence>
<keyword evidence="12" id="KW-1185">Reference proteome</keyword>
<dbReference type="AlphaFoldDB" id="A0A411WXN3"/>
<keyword evidence="7" id="KW-0067">ATP-binding</keyword>
<dbReference type="Proteomes" id="UP000292307">
    <property type="component" value="Chromosome"/>
</dbReference>
<protein>
    <recommendedName>
        <fullName evidence="2">histidine kinase</fullName>
        <ecNumber evidence="2">2.7.13.3</ecNumber>
    </recommendedName>
</protein>
<evidence type="ECO:0000256" key="4">
    <source>
        <dbReference type="ARBA" id="ARBA00022679"/>
    </source>
</evidence>
<dbReference type="GO" id="GO:0005524">
    <property type="term" value="F:ATP binding"/>
    <property type="evidence" value="ECO:0007669"/>
    <property type="project" value="UniProtKB-KW"/>
</dbReference>
<name>A0A411WXN3_9BURK</name>
<reference evidence="10" key="3">
    <citation type="submission" date="2022-12" db="EMBL/GenBank/DDBJ databases">
        <authorList>
            <person name="Sun Q."/>
            <person name="Kim S."/>
        </authorList>
    </citation>
    <scope>NUCLEOTIDE SEQUENCE</scope>
    <source>
        <strain evidence="10">KCTC 12343</strain>
    </source>
</reference>
<sequence length="290" mass="30864">MISAAGAPPYAVSTMNGGTGNEAAGITDQLPANEFAMRQLTIPRAATPVPHRHETPADQHEALHDRHEALHERHEALHERHEALRAEERLRCARDVHDIVLQDLTAVLLQLRAASGSGDPAQVAACLATAMLAAEQGLASARDFVRRLRATAPQRQRSASLGATIRAALDTQPLANGNRGTRLRLQLDDDAVLPPAACEQVAMIVREAVGNAVKHARARTVSCRLRVRAGRVQVQVRDDGKGFDPHLPRAGFGIGGMHERAALAGAALQVDSAPGRGTTVHLSLPLDAGE</sequence>
<accession>A0A411WXN3</accession>
<dbReference type="PANTHER" id="PTHR24421">
    <property type="entry name" value="NITRATE/NITRITE SENSOR PROTEIN NARX-RELATED"/>
    <property type="match status" value="1"/>
</dbReference>
<dbReference type="OrthoDB" id="144293at2"/>
<dbReference type="SMART" id="SM00387">
    <property type="entry name" value="HATPase_c"/>
    <property type="match status" value="1"/>
</dbReference>
<keyword evidence="4" id="KW-0808">Transferase</keyword>
<dbReference type="Gene3D" id="1.20.5.1930">
    <property type="match status" value="1"/>
</dbReference>
<dbReference type="PANTHER" id="PTHR24421:SF10">
    <property type="entry name" value="NITRATE_NITRITE SENSOR PROTEIN NARQ"/>
    <property type="match status" value="1"/>
</dbReference>
<keyword evidence="6 11" id="KW-0418">Kinase</keyword>